<name>A0A347UJG7_9RHOB</name>
<gene>
    <name evidence="1" type="ORF">BAR1_14295</name>
</gene>
<dbReference type="EMBL" id="CP032125">
    <property type="protein sequence ID" value="AXX98995.1"/>
    <property type="molecule type" value="Genomic_DNA"/>
</dbReference>
<organism evidence="1 2">
    <name type="scientific">Profundibacter amoris</name>
    <dbReference type="NCBI Taxonomy" id="2171755"/>
    <lineage>
        <taxon>Bacteria</taxon>
        <taxon>Pseudomonadati</taxon>
        <taxon>Pseudomonadota</taxon>
        <taxon>Alphaproteobacteria</taxon>
        <taxon>Rhodobacterales</taxon>
        <taxon>Paracoccaceae</taxon>
        <taxon>Profundibacter</taxon>
    </lineage>
</organism>
<dbReference type="SUPFAM" id="SSF52091">
    <property type="entry name" value="SpoIIaa-like"/>
    <property type="match status" value="1"/>
</dbReference>
<dbReference type="KEGG" id="pamo:BAR1_14295"/>
<dbReference type="InterPro" id="IPR036513">
    <property type="entry name" value="STAS_dom_sf"/>
</dbReference>
<reference evidence="1 2" key="1">
    <citation type="submission" date="2018-09" db="EMBL/GenBank/DDBJ databases">
        <title>Profundibacter amoris BAR1 gen. nov., sp. nov., a new member of the Roseobacter clade isolated at Lokis Castle Vent Field on the Arctic Mid-Oceanic Ridge.</title>
        <authorList>
            <person name="Le Moine Bauer S."/>
            <person name="Sjoeberg A.G."/>
            <person name="L'Haridon S."/>
            <person name="Stokke R."/>
            <person name="Roalkvam I."/>
            <person name="Steen I.H."/>
            <person name="Dahle H."/>
        </authorList>
    </citation>
    <scope>NUCLEOTIDE SEQUENCE [LARGE SCALE GENOMIC DNA]</scope>
    <source>
        <strain evidence="1 2">BAR1</strain>
    </source>
</reference>
<dbReference type="RefSeq" id="WP_118943648.1">
    <property type="nucleotide sequence ID" value="NZ_CP032125.1"/>
</dbReference>
<dbReference type="InterPro" id="IPR038396">
    <property type="entry name" value="SpoIIAA-like_sf"/>
</dbReference>
<protein>
    <submittedName>
        <fullName evidence="1">STAS/SEC14 domain-containing protein</fullName>
    </submittedName>
</protein>
<evidence type="ECO:0000313" key="2">
    <source>
        <dbReference type="Proteomes" id="UP000261704"/>
    </source>
</evidence>
<keyword evidence="2" id="KW-1185">Reference proteome</keyword>
<dbReference type="Gene3D" id="3.40.50.10600">
    <property type="entry name" value="SpoIIaa-like domains"/>
    <property type="match status" value="1"/>
</dbReference>
<accession>A0A347UJG7</accession>
<sequence length="130" mass="14463">MQKDKSGHFEVLDGFPDDVVAVSAKGRIDHDAYAKELHPMVDASVADDGKVKLFYVLGPEFEGFTAGAAWEDTKLGLSHWSDFERVAVVTDVGWVEMGVKLFAPLMRGRVRVFGMDEWDQAKAWVAEDDT</sequence>
<dbReference type="Proteomes" id="UP000261704">
    <property type="component" value="Chromosome"/>
</dbReference>
<proteinExistence type="predicted"/>
<dbReference type="Pfam" id="PF11964">
    <property type="entry name" value="SpoIIAA-like"/>
    <property type="match status" value="1"/>
</dbReference>
<dbReference type="InterPro" id="IPR021866">
    <property type="entry name" value="SpoIIAA-like"/>
</dbReference>
<dbReference type="AlphaFoldDB" id="A0A347UJG7"/>
<evidence type="ECO:0000313" key="1">
    <source>
        <dbReference type="EMBL" id="AXX98995.1"/>
    </source>
</evidence>
<dbReference type="OrthoDB" id="9811577at2"/>